<dbReference type="AlphaFoldDB" id="A0A6P2P2E8"/>
<dbReference type="InterPro" id="IPR006076">
    <property type="entry name" value="FAD-dep_OxRdtase"/>
</dbReference>
<sequence length="433" mass="47559">MRSRRTSGRFAGWSARTAPRATRHEQPSARPAGRAFHVQLESVVSSQVVIVGGGVIGSSIAYFLRATDPTVSVTVIERDPTYARSSSALSAASIRQQFSTPLSIEMSLFGIDFLRTIGERLEVDGTRPSIDLHEGGYLFLATPAGDATLRENHALQTKLGADILLMDRDALRAKFPWLNVDDLVSGCYGVSGEGWFDGYGLVQALRKKAQALGARYVPADVTGVIRDGRKVTHVMTNDGERYACDTLVNAAGAWTRTLSSMMGIDIPVYARRRSIFNVSSPAKLTDCPLLIDPTGVYFRPEGRTYICGTSPSPDRDPDDLPLDEVDHDLFDEVIWPTLANRVPEFEALRVENCWSGYYEYNVFDHNAIIGYHPELDNVVFANGYSGHGLQQGPATGRGVSELILGGRYESLDLSSLGWERVLENRPIVEKNVV</sequence>
<gene>
    <name evidence="4" type="ORF">BDI24065_04878</name>
</gene>
<dbReference type="Gene3D" id="3.30.9.10">
    <property type="entry name" value="D-Amino Acid Oxidase, subunit A, domain 2"/>
    <property type="match status" value="1"/>
</dbReference>
<organism evidence="4 5">
    <name type="scientific">Burkholderia diffusa</name>
    <dbReference type="NCBI Taxonomy" id="488732"/>
    <lineage>
        <taxon>Bacteria</taxon>
        <taxon>Pseudomonadati</taxon>
        <taxon>Pseudomonadota</taxon>
        <taxon>Betaproteobacteria</taxon>
        <taxon>Burkholderiales</taxon>
        <taxon>Burkholderiaceae</taxon>
        <taxon>Burkholderia</taxon>
        <taxon>Burkholderia cepacia complex</taxon>
    </lineage>
</organism>
<dbReference type="EMBL" id="CABVPN010000026">
    <property type="protein sequence ID" value="VWC01107.1"/>
    <property type="molecule type" value="Genomic_DNA"/>
</dbReference>
<dbReference type="PANTHER" id="PTHR13847:SF287">
    <property type="entry name" value="FAD-DEPENDENT OXIDOREDUCTASE DOMAIN-CONTAINING PROTEIN 1"/>
    <property type="match status" value="1"/>
</dbReference>
<evidence type="ECO:0000256" key="1">
    <source>
        <dbReference type="ARBA" id="ARBA00023002"/>
    </source>
</evidence>
<evidence type="ECO:0000256" key="2">
    <source>
        <dbReference type="SAM" id="MobiDB-lite"/>
    </source>
</evidence>
<evidence type="ECO:0000259" key="3">
    <source>
        <dbReference type="Pfam" id="PF01266"/>
    </source>
</evidence>
<keyword evidence="1" id="KW-0560">Oxidoreductase</keyword>
<protein>
    <submittedName>
        <fullName evidence="4">FAD-dependent oxidoreductase</fullName>
    </submittedName>
</protein>
<accession>A0A6P2P2E8</accession>
<dbReference type="GO" id="GO:0032981">
    <property type="term" value="P:mitochondrial respiratory chain complex I assembly"/>
    <property type="evidence" value="ECO:0007669"/>
    <property type="project" value="TreeGrafter"/>
</dbReference>
<keyword evidence="5" id="KW-1185">Reference proteome</keyword>
<dbReference type="Proteomes" id="UP000494125">
    <property type="component" value="Unassembled WGS sequence"/>
</dbReference>
<name>A0A6P2P2E8_9BURK</name>
<feature type="domain" description="FAD dependent oxidoreductase" evidence="3">
    <location>
        <begin position="48"/>
        <end position="402"/>
    </location>
</feature>
<evidence type="ECO:0000313" key="5">
    <source>
        <dbReference type="Proteomes" id="UP000494125"/>
    </source>
</evidence>
<dbReference type="GO" id="GO:0016491">
    <property type="term" value="F:oxidoreductase activity"/>
    <property type="evidence" value="ECO:0007669"/>
    <property type="project" value="UniProtKB-KW"/>
</dbReference>
<dbReference type="SUPFAM" id="SSF51905">
    <property type="entry name" value="FAD/NAD(P)-binding domain"/>
    <property type="match status" value="1"/>
</dbReference>
<dbReference type="PANTHER" id="PTHR13847">
    <property type="entry name" value="SARCOSINE DEHYDROGENASE-RELATED"/>
    <property type="match status" value="1"/>
</dbReference>
<dbReference type="Gene3D" id="3.50.50.60">
    <property type="entry name" value="FAD/NAD(P)-binding domain"/>
    <property type="match status" value="1"/>
</dbReference>
<dbReference type="Pfam" id="PF01266">
    <property type="entry name" value="DAO"/>
    <property type="match status" value="1"/>
</dbReference>
<evidence type="ECO:0000313" key="4">
    <source>
        <dbReference type="EMBL" id="VWC01107.1"/>
    </source>
</evidence>
<proteinExistence type="predicted"/>
<feature type="region of interest" description="Disordered" evidence="2">
    <location>
        <begin position="1"/>
        <end position="31"/>
    </location>
</feature>
<reference evidence="4 5" key="1">
    <citation type="submission" date="2019-09" db="EMBL/GenBank/DDBJ databases">
        <authorList>
            <person name="Depoorter E."/>
        </authorList>
    </citation>
    <scope>NUCLEOTIDE SEQUENCE [LARGE SCALE GENOMIC DNA]</scope>
    <source>
        <strain evidence="4">LMG 24065</strain>
    </source>
</reference>
<dbReference type="InterPro" id="IPR036188">
    <property type="entry name" value="FAD/NAD-bd_sf"/>
</dbReference>
<dbReference type="GO" id="GO:0005737">
    <property type="term" value="C:cytoplasm"/>
    <property type="evidence" value="ECO:0007669"/>
    <property type="project" value="TreeGrafter"/>
</dbReference>